<dbReference type="Gene3D" id="3.90.1580.10">
    <property type="entry name" value="paralog of FGE (formylglycine-generating enzyme)"/>
    <property type="match status" value="1"/>
</dbReference>
<keyword evidence="4" id="KW-1185">Reference proteome</keyword>
<name>A0A975F3N2_9SPIR</name>
<dbReference type="GO" id="GO:0120147">
    <property type="term" value="F:formylglycine-generating oxidase activity"/>
    <property type="evidence" value="ECO:0007669"/>
    <property type="project" value="TreeGrafter"/>
</dbReference>
<feature type="domain" description="Sulfatase-modifying factor enzyme-like" evidence="2">
    <location>
        <begin position="87"/>
        <end position="342"/>
    </location>
</feature>
<dbReference type="InterPro" id="IPR005532">
    <property type="entry name" value="SUMF_dom"/>
</dbReference>
<evidence type="ECO:0000313" key="3">
    <source>
        <dbReference type="EMBL" id="QTQ13419.1"/>
    </source>
</evidence>
<dbReference type="Proteomes" id="UP000671908">
    <property type="component" value="Chromosome"/>
</dbReference>
<dbReference type="KEGG" id="tpav:HRQ91_02525"/>
<dbReference type="InterPro" id="IPR042095">
    <property type="entry name" value="SUMF_sf"/>
</dbReference>
<dbReference type="Pfam" id="PF03781">
    <property type="entry name" value="FGE-sulfatase"/>
    <property type="match status" value="1"/>
</dbReference>
<accession>A0A975F3N2</accession>
<dbReference type="PANTHER" id="PTHR23150:SF19">
    <property type="entry name" value="FORMYLGLYCINE-GENERATING ENZYME"/>
    <property type="match status" value="1"/>
</dbReference>
<dbReference type="InterPro" id="IPR016187">
    <property type="entry name" value="CTDL_fold"/>
</dbReference>
<dbReference type="PANTHER" id="PTHR23150">
    <property type="entry name" value="SULFATASE MODIFYING FACTOR 1, 2"/>
    <property type="match status" value="1"/>
</dbReference>
<evidence type="ECO:0000313" key="4">
    <source>
        <dbReference type="Proteomes" id="UP000671908"/>
    </source>
</evidence>
<feature type="chain" id="PRO_5038043791" evidence="1">
    <location>
        <begin position="33"/>
        <end position="346"/>
    </location>
</feature>
<keyword evidence="1" id="KW-0732">Signal</keyword>
<dbReference type="RefSeq" id="WP_210120115.1">
    <property type="nucleotide sequence ID" value="NZ_CP054142.1"/>
</dbReference>
<sequence>MKTSSKHKALAFLGAAFVLFIAIMFTACPNNAGGGGTPPTPPDVGSFEDAGDFVKIIPPTRGIVGLDPDYTLPGNEAEWKGVFIKDRTVKLSTYMLGKTEVTYKLWKEVYDWAVQPGHGYKFENPGQKGKDGTGSEYEPVTTISWRDCMVWCNAYTEKEKGIEQCVYRRNDDAVLKDATAEDDCKYAEPRMDKKGFRLPTAAEGEYAARWQGSDSTNAAQYGDVWLTKVNSASGAKDKWDTDETGEVAWYNRNSGSKTHPVGEKRANALGLYDMSGNVLEWCFDWYKETITIEAVTDPQGPASGERRVIRGGYWDWGAKTCTVGIRNYGNDKGPSIGFRLAWRPYR</sequence>
<evidence type="ECO:0000256" key="1">
    <source>
        <dbReference type="SAM" id="SignalP"/>
    </source>
</evidence>
<proteinExistence type="predicted"/>
<reference evidence="3 4" key="1">
    <citation type="journal article" date="2021" name="Microbiol. Resour. Announc.">
        <title>Complete Genome Sequences of Three Human Oral Treponema parvum Isolates.</title>
        <authorList>
            <person name="Zeng H."/>
            <person name="Watt R.M."/>
        </authorList>
    </citation>
    <scope>NUCLEOTIDE SEQUENCE [LARGE SCALE GENOMIC DNA]</scope>
    <source>
        <strain evidence="3 4">ATCC 700770</strain>
    </source>
</reference>
<dbReference type="EMBL" id="CP054142">
    <property type="protein sequence ID" value="QTQ13419.1"/>
    <property type="molecule type" value="Genomic_DNA"/>
</dbReference>
<dbReference type="SUPFAM" id="SSF56436">
    <property type="entry name" value="C-type lectin-like"/>
    <property type="match status" value="1"/>
</dbReference>
<gene>
    <name evidence="3" type="ORF">HRQ91_02525</name>
</gene>
<dbReference type="InterPro" id="IPR051043">
    <property type="entry name" value="Sulfatase_Mod_Factor_Kinase"/>
</dbReference>
<dbReference type="PROSITE" id="PS51257">
    <property type="entry name" value="PROKAR_LIPOPROTEIN"/>
    <property type="match status" value="1"/>
</dbReference>
<feature type="signal peptide" evidence="1">
    <location>
        <begin position="1"/>
        <end position="32"/>
    </location>
</feature>
<dbReference type="AlphaFoldDB" id="A0A975F3N2"/>
<protein>
    <submittedName>
        <fullName evidence="3">SUMF1/EgtB/PvdO family nonheme iron enzyme</fullName>
    </submittedName>
</protein>
<evidence type="ECO:0000259" key="2">
    <source>
        <dbReference type="Pfam" id="PF03781"/>
    </source>
</evidence>
<organism evidence="3 4">
    <name type="scientific">Treponema parvum</name>
    <dbReference type="NCBI Taxonomy" id="138851"/>
    <lineage>
        <taxon>Bacteria</taxon>
        <taxon>Pseudomonadati</taxon>
        <taxon>Spirochaetota</taxon>
        <taxon>Spirochaetia</taxon>
        <taxon>Spirochaetales</taxon>
        <taxon>Treponemataceae</taxon>
        <taxon>Treponema</taxon>
    </lineage>
</organism>